<dbReference type="InterPro" id="IPR001563">
    <property type="entry name" value="Peptidase_S10"/>
</dbReference>
<dbReference type="Proteomes" id="UP001321473">
    <property type="component" value="Unassembled WGS sequence"/>
</dbReference>
<keyword evidence="4 7" id="KW-0732">Signal</keyword>
<dbReference type="EC" id="3.4.16.-" evidence="7"/>
<evidence type="ECO:0000256" key="6">
    <source>
        <dbReference type="ARBA" id="ARBA00023180"/>
    </source>
</evidence>
<evidence type="ECO:0000313" key="9">
    <source>
        <dbReference type="Proteomes" id="UP001321473"/>
    </source>
</evidence>
<protein>
    <recommendedName>
        <fullName evidence="7">Carboxypeptidase</fullName>
        <ecNumber evidence="7">3.4.16.-</ecNumber>
    </recommendedName>
</protein>
<dbReference type="PROSITE" id="PS00131">
    <property type="entry name" value="CARBOXYPEPT_SER_SER"/>
    <property type="match status" value="1"/>
</dbReference>
<evidence type="ECO:0000256" key="4">
    <source>
        <dbReference type="ARBA" id="ARBA00022729"/>
    </source>
</evidence>
<dbReference type="AlphaFoldDB" id="A0AAQ4D312"/>
<evidence type="ECO:0000313" key="8">
    <source>
        <dbReference type="EMBL" id="KAK8756852.1"/>
    </source>
</evidence>
<evidence type="ECO:0000256" key="1">
    <source>
        <dbReference type="ARBA" id="ARBA00009431"/>
    </source>
</evidence>
<keyword evidence="5 7" id="KW-0378">Hydrolase</keyword>
<dbReference type="PANTHER" id="PTHR11802">
    <property type="entry name" value="SERINE PROTEASE FAMILY S10 SERINE CARBOXYPEPTIDASE"/>
    <property type="match status" value="1"/>
</dbReference>
<evidence type="ECO:0000256" key="7">
    <source>
        <dbReference type="RuleBase" id="RU361156"/>
    </source>
</evidence>
<comment type="similarity">
    <text evidence="1 7">Belongs to the peptidase S10 family.</text>
</comment>
<reference evidence="8 9" key="1">
    <citation type="journal article" date="2023" name="Arcadia Sci">
        <title>De novo assembly of a long-read Amblyomma americanum tick genome.</title>
        <authorList>
            <person name="Chou S."/>
            <person name="Poskanzer K.E."/>
            <person name="Rollins M."/>
            <person name="Thuy-Boun P.S."/>
        </authorList>
    </citation>
    <scope>NUCLEOTIDE SEQUENCE [LARGE SCALE GENOMIC DNA]</scope>
    <source>
        <strain evidence="8">F_SG_1</strain>
        <tissue evidence="8">Salivary glands</tissue>
    </source>
</reference>
<dbReference type="PANTHER" id="PTHR11802:SF472">
    <property type="entry name" value="SERINE CARBOXYPEPTIDASE CPVL-RELATED"/>
    <property type="match status" value="1"/>
</dbReference>
<gene>
    <name evidence="8" type="ORF">V5799_000444</name>
</gene>
<accession>A0AAQ4D312</accession>
<keyword evidence="6" id="KW-0325">Glycoprotein</keyword>
<sequence length="479" mass="53273">MQLVAVLLLIHAGPLIGIGVRSVAGLPGRQETAAGDDASSSGVGETLFLTPLIEAGDLENAKSLSKVGPIGADIEVPSYAGYITVNPQLNSNLFFWFVPSLSDPENAPVVLWMQGGPGTSSLLGFFKEHGPYDLSEDGEHVKFRELTWAQRYSMLYVDQPVGTGYSFTDSEAGYARNQTDVGRDMLEFVQQFFTLFDELAQNEFYLSGESYAGKYVPTVGATLHENADTMRVKINFRGIAFGNGLTDPINMMGFGDFVYEIGLIDRNVADHMLRVGRLAIDYLRAGRTLEAGMIADKLFFGVLDKDTLFKNATGFDYYYNYLITEDPPGMYAYKQFVQRPEIRRALHVGKQEFSTSRTRVAAYFAGDVMRSAVPQFTVVLENGYKVLVYSGPLDICVPTVHTERFLSRVAWSHADRWALESRNIWRSPDGKELYGYKKTVENLSFVVVRNGGHVLAFDQPKPMFDLITAFIDETPPFDA</sequence>
<keyword evidence="2 7" id="KW-0121">Carboxypeptidase</keyword>
<keyword evidence="3 7" id="KW-0645">Protease</keyword>
<name>A0AAQ4D312_AMBAM</name>
<dbReference type="EMBL" id="JARKHS020035862">
    <property type="protein sequence ID" value="KAK8756852.1"/>
    <property type="molecule type" value="Genomic_DNA"/>
</dbReference>
<dbReference type="GO" id="GO:0006508">
    <property type="term" value="P:proteolysis"/>
    <property type="evidence" value="ECO:0007669"/>
    <property type="project" value="UniProtKB-KW"/>
</dbReference>
<organism evidence="8 9">
    <name type="scientific">Amblyomma americanum</name>
    <name type="common">Lone star tick</name>
    <dbReference type="NCBI Taxonomy" id="6943"/>
    <lineage>
        <taxon>Eukaryota</taxon>
        <taxon>Metazoa</taxon>
        <taxon>Ecdysozoa</taxon>
        <taxon>Arthropoda</taxon>
        <taxon>Chelicerata</taxon>
        <taxon>Arachnida</taxon>
        <taxon>Acari</taxon>
        <taxon>Parasitiformes</taxon>
        <taxon>Ixodida</taxon>
        <taxon>Ixodoidea</taxon>
        <taxon>Ixodidae</taxon>
        <taxon>Amblyomminae</taxon>
        <taxon>Amblyomma</taxon>
    </lineage>
</organism>
<feature type="signal peptide" evidence="7">
    <location>
        <begin position="1"/>
        <end position="17"/>
    </location>
</feature>
<dbReference type="GO" id="GO:0004185">
    <property type="term" value="F:serine-type carboxypeptidase activity"/>
    <property type="evidence" value="ECO:0007669"/>
    <property type="project" value="UniProtKB-UniRule"/>
</dbReference>
<evidence type="ECO:0000256" key="3">
    <source>
        <dbReference type="ARBA" id="ARBA00022670"/>
    </source>
</evidence>
<dbReference type="Pfam" id="PF00450">
    <property type="entry name" value="Peptidase_S10"/>
    <property type="match status" value="1"/>
</dbReference>
<keyword evidence="9" id="KW-1185">Reference proteome</keyword>
<feature type="chain" id="PRO_5042671545" description="Carboxypeptidase" evidence="7">
    <location>
        <begin position="18"/>
        <end position="479"/>
    </location>
</feature>
<evidence type="ECO:0000256" key="2">
    <source>
        <dbReference type="ARBA" id="ARBA00022645"/>
    </source>
</evidence>
<evidence type="ECO:0000256" key="5">
    <source>
        <dbReference type="ARBA" id="ARBA00022801"/>
    </source>
</evidence>
<comment type="caution">
    <text evidence="8">The sequence shown here is derived from an EMBL/GenBank/DDBJ whole genome shotgun (WGS) entry which is preliminary data.</text>
</comment>
<proteinExistence type="inferred from homology"/>
<dbReference type="InterPro" id="IPR018202">
    <property type="entry name" value="Ser_caboxypep_ser_AS"/>
</dbReference>
<dbReference type="SUPFAM" id="SSF53474">
    <property type="entry name" value="alpha/beta-Hydrolases"/>
    <property type="match status" value="1"/>
</dbReference>
<dbReference type="PRINTS" id="PR00724">
    <property type="entry name" value="CRBOXYPTASEC"/>
</dbReference>
<dbReference type="InterPro" id="IPR029058">
    <property type="entry name" value="AB_hydrolase_fold"/>
</dbReference>
<dbReference type="Gene3D" id="3.40.50.1820">
    <property type="entry name" value="alpha/beta hydrolase"/>
    <property type="match status" value="1"/>
</dbReference>